<dbReference type="Gene3D" id="3.60.10.10">
    <property type="entry name" value="Endonuclease/exonuclease/phosphatase"/>
    <property type="match status" value="1"/>
</dbReference>
<accession>A0A7S2XT79</accession>
<evidence type="ECO:0000256" key="1">
    <source>
        <dbReference type="ARBA" id="ARBA00006335"/>
    </source>
</evidence>
<evidence type="ECO:0000259" key="5">
    <source>
        <dbReference type="Pfam" id="PF03372"/>
    </source>
</evidence>
<feature type="domain" description="Endonuclease/exonuclease/phosphatase" evidence="5">
    <location>
        <begin position="108"/>
        <end position="364"/>
    </location>
</feature>
<dbReference type="InterPro" id="IPR036691">
    <property type="entry name" value="Endo/exonu/phosph_ase_sf"/>
</dbReference>
<dbReference type="GO" id="GO:0005576">
    <property type="term" value="C:extracellular region"/>
    <property type="evidence" value="ECO:0007669"/>
    <property type="project" value="InterPro"/>
</dbReference>
<dbReference type="InterPro" id="IPR017766">
    <property type="entry name" value="Sphingomyelinase/PLipase_C"/>
</dbReference>
<dbReference type="GO" id="GO:0004767">
    <property type="term" value="F:sphingomyelin phosphodiesterase activity"/>
    <property type="evidence" value="ECO:0007669"/>
    <property type="project" value="UniProtKB-EC"/>
</dbReference>
<proteinExistence type="inferred from homology"/>
<keyword evidence="4" id="KW-0378">Hydrolase</keyword>
<dbReference type="EMBL" id="HBHQ01026482">
    <property type="protein sequence ID" value="CAD9826092.1"/>
    <property type="molecule type" value="Transcribed_RNA"/>
</dbReference>
<keyword evidence="3" id="KW-0732">Signal</keyword>
<organism evidence="6">
    <name type="scientific">Attheya septentrionalis</name>
    <dbReference type="NCBI Taxonomy" id="420275"/>
    <lineage>
        <taxon>Eukaryota</taxon>
        <taxon>Sar</taxon>
        <taxon>Stramenopiles</taxon>
        <taxon>Ochrophyta</taxon>
        <taxon>Bacillariophyta</taxon>
        <taxon>Coscinodiscophyceae</taxon>
        <taxon>Chaetocerotophycidae</taxon>
        <taxon>Chaetocerotales</taxon>
        <taxon>Attheyaceae</taxon>
        <taxon>Attheya</taxon>
    </lineage>
</organism>
<dbReference type="AlphaFoldDB" id="A0A7S2XT79"/>
<evidence type="ECO:0000256" key="4">
    <source>
        <dbReference type="ARBA" id="ARBA00022801"/>
    </source>
</evidence>
<evidence type="ECO:0000256" key="2">
    <source>
        <dbReference type="ARBA" id="ARBA00012369"/>
    </source>
</evidence>
<dbReference type="EC" id="3.1.4.12" evidence="2"/>
<dbReference type="PANTHER" id="PTHR16320:SF23">
    <property type="entry name" value="SPHINGOMYELINASE C 1"/>
    <property type="match status" value="1"/>
</dbReference>
<reference evidence="6" key="1">
    <citation type="submission" date="2021-01" db="EMBL/GenBank/DDBJ databases">
        <authorList>
            <person name="Corre E."/>
            <person name="Pelletier E."/>
            <person name="Niang G."/>
            <person name="Scheremetjew M."/>
            <person name="Finn R."/>
            <person name="Kale V."/>
            <person name="Holt S."/>
            <person name="Cochrane G."/>
            <person name="Meng A."/>
            <person name="Brown T."/>
            <person name="Cohen L."/>
        </authorList>
    </citation>
    <scope>NUCLEOTIDE SEQUENCE</scope>
    <source>
        <strain evidence="6">CCMP2084</strain>
    </source>
</reference>
<comment type="similarity">
    <text evidence="1">Belongs to the neutral sphingomyelinase family.</text>
</comment>
<gene>
    <name evidence="6" type="ORF">ASEP1449_LOCUS17926</name>
</gene>
<dbReference type="InterPro" id="IPR038772">
    <property type="entry name" value="Sph/SMPD2-like"/>
</dbReference>
<sequence>MKQLALQTIITALAVIGFVAGDANSLRRRNEDISLTQRSLALNLVNGEQCSESGQCVSECCVVNIFKNEVCNRQSFWRRCLEGYSFISSGNGGQCGTGGSPEGRLTIMSYNLYLILLASDGIFSLRDRAADIVLYFQNQRPEDSHDVVVLQEAWVLFDEIRDGMVGAGYCHYAYDDRGSFGSGMAVYSKFPIEKHDFRGFQNACASFECAFDKGVIYAKVNKNGKRIHVFGTHTMYSTVNHLVRQKQYAVMRSFIDEKDTFSEVVLMAGDFNEDKITTPQKYEGMLDFLHAGEVSTAPNSTNLFSYDPDENSLIDVNSPGADSFQQALDFIFYDKNENTLRPGEGSICQYIKPKDPEGDDLSDHFPVSCEIVI</sequence>
<dbReference type="Pfam" id="PF03372">
    <property type="entry name" value="Exo_endo_phos"/>
    <property type="match status" value="1"/>
</dbReference>
<dbReference type="InterPro" id="IPR005135">
    <property type="entry name" value="Endo/exonuclease/phosphatase"/>
</dbReference>
<evidence type="ECO:0000313" key="6">
    <source>
        <dbReference type="EMBL" id="CAD9826092.1"/>
    </source>
</evidence>
<dbReference type="SUPFAM" id="SSF56219">
    <property type="entry name" value="DNase I-like"/>
    <property type="match status" value="1"/>
</dbReference>
<dbReference type="CDD" id="cd09078">
    <property type="entry name" value="nSMase"/>
    <property type="match status" value="1"/>
</dbReference>
<dbReference type="PANTHER" id="PTHR16320">
    <property type="entry name" value="SPHINGOMYELINASE FAMILY MEMBER"/>
    <property type="match status" value="1"/>
</dbReference>
<evidence type="ECO:0000256" key="3">
    <source>
        <dbReference type="ARBA" id="ARBA00022729"/>
    </source>
</evidence>
<name>A0A7S2XT79_9STRA</name>
<protein>
    <recommendedName>
        <fullName evidence="2">sphingomyelin phosphodiesterase</fullName>
        <ecNumber evidence="2">3.1.4.12</ecNumber>
    </recommendedName>
</protein>